<proteinExistence type="predicted"/>
<sequence length="95" mass="10151">MIKTSLGRDGTGARKVTFVLPQDAPPGPVSVVGDFNGWSPGRHLLRKRSNGTRSAAVEVRPGATLHFRYLAAGGHWLDDPDVPDRSGGNCVFVAR</sequence>
<keyword evidence="2" id="KW-1185">Reference proteome</keyword>
<dbReference type="RefSeq" id="WP_091627310.1">
    <property type="nucleotide sequence ID" value="NZ_FOEF01000024.1"/>
</dbReference>
<dbReference type="EMBL" id="FOEF01000024">
    <property type="protein sequence ID" value="SEP53036.1"/>
    <property type="molecule type" value="Genomic_DNA"/>
</dbReference>
<evidence type="ECO:0000313" key="2">
    <source>
        <dbReference type="Proteomes" id="UP000198582"/>
    </source>
</evidence>
<evidence type="ECO:0000313" key="1">
    <source>
        <dbReference type="EMBL" id="SEP53036.1"/>
    </source>
</evidence>
<reference evidence="1 2" key="1">
    <citation type="submission" date="2016-10" db="EMBL/GenBank/DDBJ databases">
        <authorList>
            <person name="de Groot N.N."/>
        </authorList>
    </citation>
    <scope>NUCLEOTIDE SEQUENCE [LARGE SCALE GENOMIC DNA]</scope>
    <source>
        <strain evidence="1 2">DSM 44993</strain>
    </source>
</reference>
<protein>
    <recommendedName>
        <fullName evidence="3">Glycogen recognition site of AMP-activated protein kinase</fullName>
    </recommendedName>
</protein>
<dbReference type="OrthoDB" id="9811945at2"/>
<dbReference type="CDD" id="cd07184">
    <property type="entry name" value="E_set_Isoamylase_like_N"/>
    <property type="match status" value="1"/>
</dbReference>
<dbReference type="Gene3D" id="2.60.40.10">
    <property type="entry name" value="Immunoglobulins"/>
    <property type="match status" value="1"/>
</dbReference>
<dbReference type="Proteomes" id="UP000198582">
    <property type="component" value="Unassembled WGS sequence"/>
</dbReference>
<accession>A0A1H8YLL0</accession>
<dbReference type="SUPFAM" id="SSF81296">
    <property type="entry name" value="E set domains"/>
    <property type="match status" value="1"/>
</dbReference>
<dbReference type="GO" id="GO:0005975">
    <property type="term" value="P:carbohydrate metabolic process"/>
    <property type="evidence" value="ECO:0007669"/>
    <property type="project" value="UniProtKB-ARBA"/>
</dbReference>
<gene>
    <name evidence="1" type="ORF">SAMN04489732_1247</name>
</gene>
<evidence type="ECO:0008006" key="3">
    <source>
        <dbReference type="Google" id="ProtNLM"/>
    </source>
</evidence>
<dbReference type="InterPro" id="IPR014756">
    <property type="entry name" value="Ig_E-set"/>
</dbReference>
<dbReference type="InterPro" id="IPR013783">
    <property type="entry name" value="Ig-like_fold"/>
</dbReference>
<name>A0A1H8YLL0_9PSEU</name>
<dbReference type="STRING" id="394193.SAMN04489732_1247"/>
<organism evidence="1 2">
    <name type="scientific">Amycolatopsis saalfeldensis</name>
    <dbReference type="NCBI Taxonomy" id="394193"/>
    <lineage>
        <taxon>Bacteria</taxon>
        <taxon>Bacillati</taxon>
        <taxon>Actinomycetota</taxon>
        <taxon>Actinomycetes</taxon>
        <taxon>Pseudonocardiales</taxon>
        <taxon>Pseudonocardiaceae</taxon>
        <taxon>Amycolatopsis</taxon>
    </lineage>
</organism>
<dbReference type="AlphaFoldDB" id="A0A1H8YLL0"/>